<sequence>MVALDSLTADHKRRKEDPAFRDEYGATQGHAACGCPAARLWRSPASMAVAVAVCNEDGGGVVTARRNETLFKARPSSNFMKYGYFAKLSAKTPPPTLLSASDSLDSTVTAALPHHALSSRRGPFSPSLPRRGPFSPSLPRRASFSSSHTNPQSESEPRPQSPPPFPLHSTVSDIAAVSSTSQVADCSVIIVLHYSAIRLSPVQECRRPSQSSLVPSVAAADPPCLTVQHLRALNLKNMDGPKESPIEKRPTEKEPIQAPHEP</sequence>
<evidence type="ECO:0000313" key="2">
    <source>
        <dbReference type="EMBL" id="RYR00447.1"/>
    </source>
</evidence>
<dbReference type="Proteomes" id="UP000289738">
    <property type="component" value="Chromosome B07"/>
</dbReference>
<protein>
    <submittedName>
        <fullName evidence="2">Uncharacterized protein</fullName>
    </submittedName>
</protein>
<feature type="region of interest" description="Disordered" evidence="1">
    <location>
        <begin position="115"/>
        <end position="169"/>
    </location>
</feature>
<feature type="region of interest" description="Disordered" evidence="1">
    <location>
        <begin position="1"/>
        <end position="22"/>
    </location>
</feature>
<accession>A0A444YEW3</accession>
<dbReference type="AlphaFoldDB" id="A0A444YEW3"/>
<organism evidence="2 3">
    <name type="scientific">Arachis hypogaea</name>
    <name type="common">Peanut</name>
    <dbReference type="NCBI Taxonomy" id="3818"/>
    <lineage>
        <taxon>Eukaryota</taxon>
        <taxon>Viridiplantae</taxon>
        <taxon>Streptophyta</taxon>
        <taxon>Embryophyta</taxon>
        <taxon>Tracheophyta</taxon>
        <taxon>Spermatophyta</taxon>
        <taxon>Magnoliopsida</taxon>
        <taxon>eudicotyledons</taxon>
        <taxon>Gunneridae</taxon>
        <taxon>Pentapetalae</taxon>
        <taxon>rosids</taxon>
        <taxon>fabids</taxon>
        <taxon>Fabales</taxon>
        <taxon>Fabaceae</taxon>
        <taxon>Papilionoideae</taxon>
        <taxon>50 kb inversion clade</taxon>
        <taxon>dalbergioids sensu lato</taxon>
        <taxon>Dalbergieae</taxon>
        <taxon>Pterocarpus clade</taxon>
        <taxon>Arachis</taxon>
    </lineage>
</organism>
<proteinExistence type="predicted"/>
<feature type="region of interest" description="Disordered" evidence="1">
    <location>
        <begin position="236"/>
        <end position="262"/>
    </location>
</feature>
<feature type="compositionally biased region" description="Basic and acidic residues" evidence="1">
    <location>
        <begin position="239"/>
        <end position="262"/>
    </location>
</feature>
<evidence type="ECO:0000313" key="3">
    <source>
        <dbReference type="Proteomes" id="UP000289738"/>
    </source>
</evidence>
<keyword evidence="3" id="KW-1185">Reference proteome</keyword>
<reference evidence="2 3" key="1">
    <citation type="submission" date="2019-01" db="EMBL/GenBank/DDBJ databases">
        <title>Sequencing of cultivated peanut Arachis hypogaea provides insights into genome evolution and oil improvement.</title>
        <authorList>
            <person name="Chen X."/>
        </authorList>
    </citation>
    <scope>NUCLEOTIDE SEQUENCE [LARGE SCALE GENOMIC DNA]</scope>
    <source>
        <strain evidence="3">cv. Fuhuasheng</strain>
        <tissue evidence="2">Leaves</tissue>
    </source>
</reference>
<evidence type="ECO:0000256" key="1">
    <source>
        <dbReference type="SAM" id="MobiDB-lite"/>
    </source>
</evidence>
<dbReference type="EMBL" id="SDMP01000017">
    <property type="protein sequence ID" value="RYR00447.1"/>
    <property type="molecule type" value="Genomic_DNA"/>
</dbReference>
<name>A0A444YEW3_ARAHY</name>
<comment type="caution">
    <text evidence="2">The sequence shown here is derived from an EMBL/GenBank/DDBJ whole genome shotgun (WGS) entry which is preliminary data.</text>
</comment>
<gene>
    <name evidence="2" type="ORF">Ahy_B07g088564</name>
</gene>